<organism evidence="2 3">
    <name type="scientific">Coccomyxa viridis</name>
    <dbReference type="NCBI Taxonomy" id="1274662"/>
    <lineage>
        <taxon>Eukaryota</taxon>
        <taxon>Viridiplantae</taxon>
        <taxon>Chlorophyta</taxon>
        <taxon>core chlorophytes</taxon>
        <taxon>Trebouxiophyceae</taxon>
        <taxon>Trebouxiophyceae incertae sedis</taxon>
        <taxon>Coccomyxaceae</taxon>
        <taxon>Coccomyxa</taxon>
    </lineage>
</organism>
<dbReference type="EMBL" id="CAUYUE010000002">
    <property type="protein sequence ID" value="CAK0740313.1"/>
    <property type="molecule type" value="Genomic_DNA"/>
</dbReference>
<reference evidence="2 3" key="1">
    <citation type="submission" date="2023-10" db="EMBL/GenBank/DDBJ databases">
        <authorList>
            <person name="Maclean D."/>
            <person name="Macfadyen A."/>
        </authorList>
    </citation>
    <scope>NUCLEOTIDE SEQUENCE [LARGE SCALE GENOMIC DNA]</scope>
</reference>
<protein>
    <submittedName>
        <fullName evidence="2">Uncharacterized protein</fullName>
    </submittedName>
</protein>
<keyword evidence="3" id="KW-1185">Reference proteome</keyword>
<comment type="caution">
    <text evidence="2">The sequence shown here is derived from an EMBL/GenBank/DDBJ whole genome shotgun (WGS) entry which is preliminary data.</text>
</comment>
<proteinExistence type="predicted"/>
<feature type="compositionally biased region" description="Basic residues" evidence="1">
    <location>
        <begin position="28"/>
        <end position="40"/>
    </location>
</feature>
<dbReference type="AlphaFoldDB" id="A0AAV1HU93"/>
<name>A0AAV1HU93_9CHLO</name>
<accession>A0AAV1HU93</accession>
<sequence length="101" mass="11014">MWHMHMLHHTCVRQETALQHCRQASKAVRQKGRKSGKRQRTSSEDNSQVTALGQDEEDQGDSAANSETVPDTEIPMPAFAAGKEKPSAAVEKSNADTPLSG</sequence>
<gene>
    <name evidence="2" type="ORF">CVIRNUC_001241</name>
</gene>
<evidence type="ECO:0000256" key="1">
    <source>
        <dbReference type="SAM" id="MobiDB-lite"/>
    </source>
</evidence>
<evidence type="ECO:0000313" key="3">
    <source>
        <dbReference type="Proteomes" id="UP001314263"/>
    </source>
</evidence>
<evidence type="ECO:0000313" key="2">
    <source>
        <dbReference type="EMBL" id="CAK0740313.1"/>
    </source>
</evidence>
<feature type="region of interest" description="Disordered" evidence="1">
    <location>
        <begin position="22"/>
        <end position="101"/>
    </location>
</feature>
<dbReference type="Proteomes" id="UP001314263">
    <property type="component" value="Unassembled WGS sequence"/>
</dbReference>